<feature type="binding site" evidence="7">
    <location>
        <position position="266"/>
    </location>
    <ligand>
        <name>carbamoyl phosphate</name>
        <dbReference type="ChEBI" id="CHEBI:58228"/>
    </ligand>
</feature>
<comment type="catalytic activity">
    <reaction evidence="6 7">
        <text>carbamoyl phosphate + L-aspartate = N-carbamoyl-L-aspartate + phosphate + H(+)</text>
        <dbReference type="Rhea" id="RHEA:20013"/>
        <dbReference type="ChEBI" id="CHEBI:15378"/>
        <dbReference type="ChEBI" id="CHEBI:29991"/>
        <dbReference type="ChEBI" id="CHEBI:32814"/>
        <dbReference type="ChEBI" id="CHEBI:43474"/>
        <dbReference type="ChEBI" id="CHEBI:58228"/>
        <dbReference type="EC" id="2.1.3.2"/>
    </reaction>
</comment>
<feature type="domain" description="Aspartate/ornithine carbamoyltransferase carbamoyl-P binding" evidence="9">
    <location>
        <begin position="12"/>
        <end position="151"/>
    </location>
</feature>
<evidence type="ECO:0000313" key="10">
    <source>
        <dbReference type="EMBL" id="KRK88205.1"/>
    </source>
</evidence>
<name>A0A0R1KWT1_9LACO</name>
<dbReference type="InterPro" id="IPR002082">
    <property type="entry name" value="Asp_carbamoyltransf"/>
</dbReference>
<dbReference type="AlphaFoldDB" id="A0A0R1KWT1"/>
<evidence type="ECO:0000259" key="9">
    <source>
        <dbReference type="Pfam" id="PF02729"/>
    </source>
</evidence>
<evidence type="ECO:0000256" key="1">
    <source>
        <dbReference type="ARBA" id="ARBA00004852"/>
    </source>
</evidence>
<dbReference type="NCBIfam" id="NF002032">
    <property type="entry name" value="PRK00856.1"/>
    <property type="match status" value="1"/>
</dbReference>
<dbReference type="PRINTS" id="PR00100">
    <property type="entry name" value="AOTCASE"/>
</dbReference>
<feature type="binding site" evidence="7">
    <location>
        <position position="86"/>
    </location>
    <ligand>
        <name>L-aspartate</name>
        <dbReference type="ChEBI" id="CHEBI:29991"/>
    </ligand>
</feature>
<dbReference type="OrthoDB" id="9774690at2"/>
<feature type="binding site" evidence="7">
    <location>
        <position position="108"/>
    </location>
    <ligand>
        <name>carbamoyl phosphate</name>
        <dbReference type="ChEBI" id="CHEBI:58228"/>
    </ligand>
</feature>
<evidence type="ECO:0000256" key="7">
    <source>
        <dbReference type="HAMAP-Rule" id="MF_00001"/>
    </source>
</evidence>
<feature type="domain" description="Aspartate/ornithine carbamoyltransferase Asp/Orn-binding" evidence="8">
    <location>
        <begin position="157"/>
        <end position="303"/>
    </location>
</feature>
<dbReference type="InterPro" id="IPR006132">
    <property type="entry name" value="Asp/Orn_carbamoyltranf_P-bd"/>
</dbReference>
<dbReference type="GO" id="GO:0006207">
    <property type="term" value="P:'de novo' pyrimidine nucleobase biosynthetic process"/>
    <property type="evidence" value="ECO:0007669"/>
    <property type="project" value="InterPro"/>
</dbReference>
<dbReference type="SUPFAM" id="SSF53671">
    <property type="entry name" value="Aspartate/ornithine carbamoyltransferase"/>
    <property type="match status" value="1"/>
</dbReference>
<evidence type="ECO:0000256" key="4">
    <source>
        <dbReference type="ARBA" id="ARBA00022975"/>
    </source>
</evidence>
<keyword evidence="11" id="KW-1185">Reference proteome</keyword>
<feature type="binding site" evidence="7">
    <location>
        <position position="267"/>
    </location>
    <ligand>
        <name>carbamoyl phosphate</name>
        <dbReference type="ChEBI" id="CHEBI:58228"/>
    </ligand>
</feature>
<dbReference type="PANTHER" id="PTHR45753:SF6">
    <property type="entry name" value="ASPARTATE CARBAMOYLTRANSFERASE"/>
    <property type="match status" value="1"/>
</dbReference>
<comment type="function">
    <text evidence="5 7">Catalyzes the condensation of carbamoyl phosphate and aspartate to form carbamoyl aspartate and inorganic phosphate, the committed step in the de novo pyrimidine nucleotide biosynthesis pathway.</text>
</comment>
<dbReference type="InterPro" id="IPR006131">
    <property type="entry name" value="Asp_carbamoyltransf_Asp/Orn-bd"/>
</dbReference>
<dbReference type="GO" id="GO:0005829">
    <property type="term" value="C:cytosol"/>
    <property type="evidence" value="ECO:0007669"/>
    <property type="project" value="TreeGrafter"/>
</dbReference>
<dbReference type="PRINTS" id="PR00101">
    <property type="entry name" value="ATCASE"/>
</dbReference>
<dbReference type="Pfam" id="PF00185">
    <property type="entry name" value="OTCace"/>
    <property type="match status" value="1"/>
</dbReference>
<proteinExistence type="inferred from homology"/>
<evidence type="ECO:0000256" key="3">
    <source>
        <dbReference type="ARBA" id="ARBA00022679"/>
    </source>
</evidence>
<dbReference type="GO" id="GO:0006520">
    <property type="term" value="P:amino acid metabolic process"/>
    <property type="evidence" value="ECO:0007669"/>
    <property type="project" value="InterPro"/>
</dbReference>
<dbReference type="Proteomes" id="UP000051581">
    <property type="component" value="Unassembled WGS sequence"/>
</dbReference>
<evidence type="ECO:0000256" key="2">
    <source>
        <dbReference type="ARBA" id="ARBA00008896"/>
    </source>
</evidence>
<comment type="subunit">
    <text evidence="7">Heterododecamer (2C3:3R2) of six catalytic PyrB chains organized as two trimers (C3), and six regulatory PyrI chains organized as three dimers (R2).</text>
</comment>
<reference evidence="10 11" key="1">
    <citation type="journal article" date="2015" name="Genome Announc.">
        <title>Expanding the biotechnology potential of lactobacilli through comparative genomics of 213 strains and associated genera.</title>
        <authorList>
            <person name="Sun Z."/>
            <person name="Harris H.M."/>
            <person name="McCann A."/>
            <person name="Guo C."/>
            <person name="Argimon S."/>
            <person name="Zhang W."/>
            <person name="Yang X."/>
            <person name="Jeffery I.B."/>
            <person name="Cooney J.C."/>
            <person name="Kagawa T.F."/>
            <person name="Liu W."/>
            <person name="Song Y."/>
            <person name="Salvetti E."/>
            <person name="Wrobel A."/>
            <person name="Rasinkangas P."/>
            <person name="Parkhill J."/>
            <person name="Rea M.C."/>
            <person name="O'Sullivan O."/>
            <person name="Ritari J."/>
            <person name="Douillard F.P."/>
            <person name="Paul Ross R."/>
            <person name="Yang R."/>
            <person name="Briner A.E."/>
            <person name="Felis G.E."/>
            <person name="de Vos W.M."/>
            <person name="Barrangou R."/>
            <person name="Klaenhammer T.R."/>
            <person name="Caufield P.W."/>
            <person name="Cui Y."/>
            <person name="Zhang H."/>
            <person name="O'Toole P.W."/>
        </authorList>
    </citation>
    <scope>NUCLEOTIDE SEQUENCE [LARGE SCALE GENOMIC DNA]</scope>
    <source>
        <strain evidence="10 11">DSM 19904</strain>
    </source>
</reference>
<dbReference type="Gene3D" id="3.40.50.1370">
    <property type="entry name" value="Aspartate/ornithine carbamoyltransferase"/>
    <property type="match status" value="2"/>
</dbReference>
<feature type="binding site" evidence="7">
    <location>
        <position position="171"/>
    </location>
    <ligand>
        <name>L-aspartate</name>
        <dbReference type="ChEBI" id="CHEBI:29991"/>
    </ligand>
</feature>
<dbReference type="GO" id="GO:0004070">
    <property type="term" value="F:aspartate carbamoyltransferase activity"/>
    <property type="evidence" value="ECO:0007669"/>
    <property type="project" value="UniProtKB-UniRule"/>
</dbReference>
<evidence type="ECO:0000313" key="11">
    <source>
        <dbReference type="Proteomes" id="UP000051581"/>
    </source>
</evidence>
<comment type="caution">
    <text evidence="10">The sequence shown here is derived from an EMBL/GenBank/DDBJ whole genome shotgun (WGS) entry which is preliminary data.</text>
</comment>
<organism evidence="10 11">
    <name type="scientific">Lentilactobacillus sunkii DSM 19904</name>
    <dbReference type="NCBI Taxonomy" id="1423808"/>
    <lineage>
        <taxon>Bacteria</taxon>
        <taxon>Bacillati</taxon>
        <taxon>Bacillota</taxon>
        <taxon>Bacilli</taxon>
        <taxon>Lactobacillales</taxon>
        <taxon>Lactobacillaceae</taxon>
        <taxon>Lentilactobacillus</taxon>
    </lineage>
</organism>
<feature type="binding site" evidence="7">
    <location>
        <position position="58"/>
    </location>
    <ligand>
        <name>carbamoyl phosphate</name>
        <dbReference type="ChEBI" id="CHEBI:58228"/>
    </ligand>
</feature>
<dbReference type="FunFam" id="3.40.50.1370:FF:000011">
    <property type="entry name" value="Aspartate carbamoyltransferase"/>
    <property type="match status" value="1"/>
</dbReference>
<dbReference type="RefSeq" id="WP_057825247.1">
    <property type="nucleotide sequence ID" value="NZ_AZEA01000011.1"/>
</dbReference>
<dbReference type="GO" id="GO:0016597">
    <property type="term" value="F:amino acid binding"/>
    <property type="evidence" value="ECO:0007669"/>
    <property type="project" value="InterPro"/>
</dbReference>
<evidence type="ECO:0000256" key="5">
    <source>
        <dbReference type="ARBA" id="ARBA00043884"/>
    </source>
</evidence>
<keyword evidence="4 7" id="KW-0665">Pyrimidine biosynthesis</keyword>
<feature type="binding site" evidence="7">
    <location>
        <position position="138"/>
    </location>
    <ligand>
        <name>carbamoyl phosphate</name>
        <dbReference type="ChEBI" id="CHEBI:58228"/>
    </ligand>
</feature>
<evidence type="ECO:0000259" key="8">
    <source>
        <dbReference type="Pfam" id="PF00185"/>
    </source>
</evidence>
<dbReference type="InterPro" id="IPR036901">
    <property type="entry name" value="Asp/Orn_carbamoylTrfase_sf"/>
</dbReference>
<comment type="pathway">
    <text evidence="1 7">Pyrimidine metabolism; UMP biosynthesis via de novo pathway; (S)-dihydroorotate from bicarbonate: step 2/3.</text>
</comment>
<dbReference type="GO" id="GO:0044205">
    <property type="term" value="P:'de novo' UMP biosynthetic process"/>
    <property type="evidence" value="ECO:0007669"/>
    <property type="project" value="UniProtKB-UniRule"/>
</dbReference>
<protein>
    <recommendedName>
        <fullName evidence="7">Aspartate carbamoyltransferase</fullName>
        <ecNumber evidence="7">2.1.3.2</ecNumber>
    </recommendedName>
    <alternativeName>
        <fullName evidence="7">Aspartate transcarbamylase</fullName>
        <shortName evidence="7">ATCase</shortName>
    </alternativeName>
</protein>
<dbReference type="PANTHER" id="PTHR45753">
    <property type="entry name" value="ORNITHINE CARBAMOYLTRANSFERASE, MITOCHONDRIAL"/>
    <property type="match status" value="1"/>
</dbReference>
<dbReference type="UniPathway" id="UPA00070">
    <property type="reaction ID" value="UER00116"/>
</dbReference>
<dbReference type="PROSITE" id="PS00097">
    <property type="entry name" value="CARBAMOYLTRANSFERASE"/>
    <property type="match status" value="1"/>
</dbReference>
<gene>
    <name evidence="7" type="primary">pyrB</name>
    <name evidence="10" type="ORF">FD17_GL000504</name>
</gene>
<dbReference type="InterPro" id="IPR006130">
    <property type="entry name" value="Asp/Orn_carbamoylTrfase"/>
</dbReference>
<dbReference type="Pfam" id="PF02729">
    <property type="entry name" value="OTCace_N"/>
    <property type="match status" value="1"/>
</dbReference>
<dbReference type="EC" id="2.1.3.2" evidence="7"/>
<keyword evidence="3 7" id="KW-0808">Transferase</keyword>
<comment type="similarity">
    <text evidence="2 7">Belongs to the aspartate/ornithine carbamoyltransferase superfamily. ATCase family.</text>
</comment>
<feature type="binding site" evidence="7">
    <location>
        <position position="59"/>
    </location>
    <ligand>
        <name>carbamoyl phosphate</name>
        <dbReference type="ChEBI" id="CHEBI:58228"/>
    </ligand>
</feature>
<dbReference type="PATRIC" id="fig|1423808.3.peg.509"/>
<evidence type="ECO:0000256" key="6">
    <source>
        <dbReference type="ARBA" id="ARBA00048859"/>
    </source>
</evidence>
<accession>A0A0R1KWT1</accession>
<dbReference type="NCBIfam" id="TIGR00670">
    <property type="entry name" value="asp_carb_tr"/>
    <property type="match status" value="1"/>
</dbReference>
<feature type="binding site" evidence="7">
    <location>
        <position position="223"/>
    </location>
    <ligand>
        <name>L-aspartate</name>
        <dbReference type="ChEBI" id="CHEBI:29991"/>
    </ligand>
</feature>
<feature type="binding site" evidence="7">
    <location>
        <position position="141"/>
    </location>
    <ligand>
        <name>carbamoyl phosphate</name>
        <dbReference type="ChEBI" id="CHEBI:58228"/>
    </ligand>
</feature>
<sequence length="315" mass="35768">MMQITKPVSFENVVSMEDLSTDDVLSFIHEAQDFKAGKQIELKRPVYAANLFFEGSTRTHTSFEMAERKLGLQVVNFDPANSSLSKGESMSDTVKTFQAIGVDLVAIRDKKNEYYKDLIADPNIHLGIANGGDGSGQHPSQSLLDMMTIYEEFGHFEGLKVAIVGDLTHSRVARSNMEVLTMLGAHVYFGGPKKWYTKEFAKYGEWMPIDDLVEEMDVMMFLRVQHERIADDENGSFSAEKYHEQYGLTAERESRMPQQSIIMHPAPVNRGVEIADELVECDKSRIFQQMHNGVFVRMAIMTSMLRNRGLIKEEY</sequence>
<dbReference type="HAMAP" id="MF_00001">
    <property type="entry name" value="Asp_carb_tr"/>
    <property type="match status" value="1"/>
</dbReference>
<dbReference type="EMBL" id="AZEA01000011">
    <property type="protein sequence ID" value="KRK88205.1"/>
    <property type="molecule type" value="Genomic_DNA"/>
</dbReference>